<dbReference type="CTD" id="36379847"/>
<dbReference type="RefSeq" id="XP_024506682.1">
    <property type="nucleotide sequence ID" value="XM_024653180.1"/>
</dbReference>
<dbReference type="InterPro" id="IPR023252">
    <property type="entry name" value="Aurora_borealis_protein"/>
</dbReference>
<evidence type="ECO:0000313" key="2">
    <source>
        <dbReference type="EMBL" id="CEF67482.1"/>
    </source>
</evidence>
<organism evidence="2">
    <name type="scientific">Strongyloides ratti</name>
    <name type="common">Parasitic roundworm</name>
    <dbReference type="NCBI Taxonomy" id="34506"/>
    <lineage>
        <taxon>Eukaryota</taxon>
        <taxon>Metazoa</taxon>
        <taxon>Ecdysozoa</taxon>
        <taxon>Nematoda</taxon>
        <taxon>Chromadorea</taxon>
        <taxon>Rhabditida</taxon>
        <taxon>Tylenchina</taxon>
        <taxon>Panagrolaimomorpha</taxon>
        <taxon>Strongyloidoidea</taxon>
        <taxon>Strongyloididae</taxon>
        <taxon>Strongyloides</taxon>
    </lineage>
</organism>
<dbReference type="EMBL" id="LN609529">
    <property type="protein sequence ID" value="CEF67482.1"/>
    <property type="molecule type" value="Genomic_DNA"/>
</dbReference>
<evidence type="ECO:0000256" key="1">
    <source>
        <dbReference type="SAM" id="MobiDB-lite"/>
    </source>
</evidence>
<evidence type="ECO:0000313" key="4">
    <source>
        <dbReference type="WBParaSite" id="SRAE_2000214400.1"/>
    </source>
</evidence>
<name>A0A090LCI2_STRRB</name>
<dbReference type="Pfam" id="PF15280">
    <property type="entry name" value="BORA_N"/>
    <property type="match status" value="1"/>
</dbReference>
<evidence type="ECO:0000313" key="5">
    <source>
        <dbReference type="WormBase" id="SRAE_2000214400"/>
    </source>
</evidence>
<dbReference type="Proteomes" id="UP000035682">
    <property type="component" value="Unplaced"/>
</dbReference>
<protein>
    <submittedName>
        <fullName evidence="4">Protein aurora borealis</fullName>
    </submittedName>
</protein>
<keyword evidence="3" id="KW-1185">Reference proteome</keyword>
<evidence type="ECO:0000313" key="3">
    <source>
        <dbReference type="Proteomes" id="UP000035682"/>
    </source>
</evidence>
<reference evidence="2 3" key="1">
    <citation type="submission" date="2014-09" db="EMBL/GenBank/DDBJ databases">
        <authorList>
            <person name="Martin A.A."/>
        </authorList>
    </citation>
    <scope>NUCLEOTIDE SEQUENCE</scope>
    <source>
        <strain evidence="3">ED321</strain>
        <strain evidence="2">ED321 Heterogonic</strain>
    </source>
</reference>
<reference evidence="4" key="2">
    <citation type="submission" date="2020-12" db="UniProtKB">
        <authorList>
            <consortium name="WormBaseParasite"/>
        </authorList>
    </citation>
    <scope>IDENTIFICATION</scope>
</reference>
<accession>A0A090LCI2</accession>
<dbReference type="WormBase" id="SRAE_2000214400">
    <property type="protein sequence ID" value="SRP04013"/>
    <property type="gene ID" value="WBGene00262353"/>
</dbReference>
<proteinExistence type="predicted"/>
<gene>
    <name evidence="2 4 5" type="ORF">SRAE_2000214400</name>
</gene>
<dbReference type="WBParaSite" id="SRAE_2000214400.1">
    <property type="protein sequence ID" value="SRAE_2000214400.1"/>
    <property type="gene ID" value="WBGene00262353"/>
</dbReference>
<sequence>MASSFSKVNNLLLSPLTTIKSSTPIKSRRIPIVVTPLRRSILRTHSCSCTNNPFSPGISDGSFGLHINGNDFSPRMFEYKSEDGDNENMFAWNIDQMSKIQPISISEENICCHGSPNVKRHLDLREKVMKYFKENHHIPSPNTSRCLGYSKDLTKTPLTSKKLRNPNTSVTLSGSRSICIYRRRSKSFTENLPCSIDSGRVTPKLSKRVLELIQSPINKSTRKPPEENGNSSNMNLYFPDEDSDFNKETSLSDSDNYIPVIKAGEFLDTDSSFLELVGEEDYLNQKADFDISAIEYDSFRLNLMMSPISSNSEIDINNVTEL</sequence>
<dbReference type="AlphaFoldDB" id="A0A090LCI2"/>
<dbReference type="OrthoDB" id="10020858at2759"/>
<feature type="region of interest" description="Disordered" evidence="1">
    <location>
        <begin position="217"/>
        <end position="236"/>
    </location>
</feature>
<dbReference type="GeneID" id="36379847"/>